<feature type="compositionally biased region" description="Polar residues" evidence="11">
    <location>
        <begin position="998"/>
        <end position="1008"/>
    </location>
</feature>
<feature type="coiled-coil region" evidence="10">
    <location>
        <begin position="404"/>
        <end position="431"/>
    </location>
</feature>
<evidence type="ECO:0000256" key="2">
    <source>
        <dbReference type="ARBA" id="ARBA00022490"/>
    </source>
</evidence>
<accession>A0A061H3M1</accession>
<evidence type="ECO:0000313" key="14">
    <source>
        <dbReference type="Proteomes" id="UP000053664"/>
    </source>
</evidence>
<dbReference type="Gene3D" id="3.40.850.10">
    <property type="entry name" value="Kinesin motor domain"/>
    <property type="match status" value="1"/>
</dbReference>
<feature type="coiled-coil region" evidence="10">
    <location>
        <begin position="461"/>
        <end position="495"/>
    </location>
</feature>
<dbReference type="GO" id="GO:0008574">
    <property type="term" value="F:plus-end-directed microtubule motor activity"/>
    <property type="evidence" value="ECO:0007669"/>
    <property type="project" value="UniProtKB-ARBA"/>
</dbReference>
<name>A0A061H3M1_9BASI</name>
<keyword evidence="5 9" id="KW-0067">ATP-binding</keyword>
<evidence type="ECO:0000256" key="1">
    <source>
        <dbReference type="ARBA" id="ARBA00004245"/>
    </source>
</evidence>
<dbReference type="InterPro" id="IPR027640">
    <property type="entry name" value="Kinesin-like_fam"/>
</dbReference>
<feature type="region of interest" description="Disordered" evidence="11">
    <location>
        <begin position="727"/>
        <end position="926"/>
    </location>
</feature>
<dbReference type="PRINTS" id="PR00380">
    <property type="entry name" value="KINESINHEAVY"/>
</dbReference>
<feature type="region of interest" description="Disordered" evidence="11">
    <location>
        <begin position="943"/>
        <end position="1134"/>
    </location>
</feature>
<feature type="binding site" evidence="9">
    <location>
        <begin position="142"/>
        <end position="149"/>
    </location>
    <ligand>
        <name>ATP</name>
        <dbReference type="ChEBI" id="CHEBI:30616"/>
    </ligand>
</feature>
<dbReference type="Proteomes" id="UP000053664">
    <property type="component" value="Unassembled WGS sequence"/>
</dbReference>
<dbReference type="HOGENOM" id="CLU_001485_21_0_1"/>
<keyword evidence="8" id="KW-0206">Cytoskeleton</keyword>
<dbReference type="GO" id="GO:0005634">
    <property type="term" value="C:nucleus"/>
    <property type="evidence" value="ECO:0007669"/>
    <property type="project" value="UniProtKB-ARBA"/>
</dbReference>
<evidence type="ECO:0000256" key="4">
    <source>
        <dbReference type="ARBA" id="ARBA00022741"/>
    </source>
</evidence>
<dbReference type="GO" id="GO:0010970">
    <property type="term" value="P:transport along microtubule"/>
    <property type="evidence" value="ECO:0007669"/>
    <property type="project" value="UniProtKB-ARBA"/>
</dbReference>
<evidence type="ECO:0000256" key="7">
    <source>
        <dbReference type="ARBA" id="ARBA00023175"/>
    </source>
</evidence>
<dbReference type="InterPro" id="IPR036961">
    <property type="entry name" value="Kinesin_motor_dom_sf"/>
</dbReference>
<dbReference type="eggNOG" id="KOG0242">
    <property type="taxonomic scope" value="Eukaryota"/>
</dbReference>
<dbReference type="PROSITE" id="PS50067">
    <property type="entry name" value="KINESIN_MOTOR_2"/>
    <property type="match status" value="1"/>
</dbReference>
<feature type="compositionally biased region" description="Polar residues" evidence="11">
    <location>
        <begin position="1122"/>
        <end position="1134"/>
    </location>
</feature>
<comment type="subcellular location">
    <subcellularLocation>
        <location evidence="1">Cytoplasm</location>
        <location evidence="1">Cytoskeleton</location>
    </subcellularLocation>
</comment>
<dbReference type="InterPro" id="IPR001752">
    <property type="entry name" value="Kinesin_motor_dom"/>
</dbReference>
<sequence>MAESSISVCVRIRPFSEKEAALLAPEDNVLPFLGDGGLGGSPAKPLIPMPATGMPRGRFIRPIVKPMDDQVLVFDPPDNNPLSRLYSQSHLTHGGKRSKDMRYAFDRVFNSACTQGDVFEQTCKPLMDGILNGYNASVFAYGATGCGKTHTISGSPEDPGLIFLTMKELYQRIDEARADSEVYIRLSYLEIYNETIRDLLSAEPTPPGQGLALREDANNKISVVGITELVPESPETVLDIIQEGNARRTMSPTEANAVSSRSHAVLQINVTQKPRTADTTDETTSASLNIIDLAGSERASATRNNGARMKEGANINKSLLALGNCINALCQSGGLRKHVPYRNSKLTRLLKFSLGGNCKTVMIVCVSPSSAHYEETHNALKYANQAKNIRTKVSRNMINVDRHVAQYVQTIAQLKEEVAELKRKLSEKGSYESAAEKRKRAEAAQELVVVKNEISSKTENVRRLVREKAGFEAQIAAAEVRSIELRRRLDEVEAELGGCQARKGSSPTIEVDSEAELLEGERNILRQLLQRQESIIRSPELKAGADGLENSLTMHRGLLMVASQNQKFDVQAAEIVKSLGESVRSVLDSARAQTKYDAALAVLRDSSRDLARLVSVAAKSTVALRDVAGQLEYETGELNKGGGAPPLASRLAELAAQMRGLADANNLDISDMAGSGVLQQASVAGRPMRTGASTVLRRARRSFGSAQPGVGQPGALVAGLRSASVAAPARAAGPPRTGVRRASLAPGGSRVIPSSPTKPAPSRGVQAPPATAAPARAHFASSPRKTNRRLSVGLRRVSAVGLGNRPPPPPVEPAPQAKKAFRWADEAGEGSIDDKGKRAVPPTGSAESLAPAPPLPPAGLGAASAGVGDQVPPHRAPARQPASRLASDVEAEDSSSGTDWEDYGSATSSASPAAADASDGAGKPVAKRAAGMFDRNFLAKRAAAKSSSSSALGALQETEDDDGDQGSEGGLGRPTIPGFLSDAASAPREPFGELANRSLPTTASTLNLSGAKFNSERRGPYSRQSLSGPGSGVGPVRRKARVSSINSSGPLLPSTSASPLPPQPAASRTASGPPNNTAARLARRASSLTVNLSLPTPGNPLGRPHGIAPSRSGTLGSIGEDSFNTSTMGKRTIR</sequence>
<proteinExistence type="inferred from homology"/>
<keyword evidence="6 10" id="KW-0175">Coiled coil</keyword>
<dbReference type="RefSeq" id="XP_007881531.1">
    <property type="nucleotide sequence ID" value="XM_007883340.1"/>
</dbReference>
<feature type="compositionally biased region" description="Low complexity" evidence="11">
    <location>
        <begin position="727"/>
        <end position="742"/>
    </location>
</feature>
<dbReference type="InterPro" id="IPR027417">
    <property type="entry name" value="P-loop_NTPase"/>
</dbReference>
<dbReference type="EMBL" id="KE361644">
    <property type="protein sequence ID" value="EPQ26480.1"/>
    <property type="molecule type" value="Genomic_DNA"/>
</dbReference>
<evidence type="ECO:0000256" key="5">
    <source>
        <dbReference type="ARBA" id="ARBA00022840"/>
    </source>
</evidence>
<feature type="domain" description="Kinesin motor" evidence="12">
    <location>
        <begin position="5"/>
        <end position="389"/>
    </location>
</feature>
<dbReference type="CDD" id="cd01370">
    <property type="entry name" value="KISc_KIP3_like"/>
    <property type="match status" value="1"/>
</dbReference>
<evidence type="ECO:0000256" key="3">
    <source>
        <dbReference type="ARBA" id="ARBA00022701"/>
    </source>
</evidence>
<feature type="compositionally biased region" description="Low complexity" evidence="11">
    <location>
        <begin position="767"/>
        <end position="784"/>
    </location>
</feature>
<gene>
    <name evidence="13" type="ORF">PFL1_05802</name>
</gene>
<evidence type="ECO:0000256" key="6">
    <source>
        <dbReference type="ARBA" id="ARBA00023054"/>
    </source>
</evidence>
<feature type="compositionally biased region" description="Low complexity" evidence="11">
    <location>
        <begin position="1047"/>
        <end position="1058"/>
    </location>
</feature>
<dbReference type="AlphaFoldDB" id="A0A061H3M1"/>
<dbReference type="OrthoDB" id="3176171at2759"/>
<dbReference type="PROSITE" id="PS00411">
    <property type="entry name" value="KINESIN_MOTOR_1"/>
    <property type="match status" value="1"/>
</dbReference>
<dbReference type="Pfam" id="PF00225">
    <property type="entry name" value="Kinesin"/>
    <property type="match status" value="1"/>
</dbReference>
<keyword evidence="4 9" id="KW-0547">Nucleotide-binding</keyword>
<dbReference type="SUPFAM" id="SSF52540">
    <property type="entry name" value="P-loop containing nucleoside triphosphate hydrolases"/>
    <property type="match status" value="1"/>
</dbReference>
<comment type="similarity">
    <text evidence="9">Belongs to the TRAFAC class myosin-kinesin ATPase superfamily. Kinesin family.</text>
</comment>
<dbReference type="InterPro" id="IPR019821">
    <property type="entry name" value="Kinesin_motor_CS"/>
</dbReference>
<feature type="compositionally biased region" description="Low complexity" evidence="11">
    <location>
        <begin position="1073"/>
        <end position="1089"/>
    </location>
</feature>
<dbReference type="KEGG" id="pfp:PFL1_05802"/>
<evidence type="ECO:0000259" key="12">
    <source>
        <dbReference type="PROSITE" id="PS50067"/>
    </source>
</evidence>
<keyword evidence="2" id="KW-0963">Cytoplasm</keyword>
<dbReference type="GO" id="GO:0035371">
    <property type="term" value="C:microtubule plus-end"/>
    <property type="evidence" value="ECO:0007669"/>
    <property type="project" value="UniProtKB-ARBA"/>
</dbReference>
<keyword evidence="7 9" id="KW-0505">Motor protein</keyword>
<dbReference type="PANTHER" id="PTHR47968:SF13">
    <property type="entry name" value="KINESIN-LIKE PROTEIN KIF19 ISOFORM X1"/>
    <property type="match status" value="1"/>
</dbReference>
<reference evidence="13 14" key="1">
    <citation type="journal article" date="2013" name="Plant Cell">
        <title>The transition from a phytopathogenic smut ancestor to an anamorphic biocontrol agent deciphered by comparative whole-genome analysis.</title>
        <authorList>
            <person name="Lefebvre F."/>
            <person name="Joly D.L."/>
            <person name="Labbe C."/>
            <person name="Teichmann B."/>
            <person name="Linning R."/>
            <person name="Belzile F."/>
            <person name="Bakkeren G."/>
            <person name="Belanger R.R."/>
        </authorList>
    </citation>
    <scope>NUCLEOTIDE SEQUENCE [LARGE SCALE GENOMIC DNA]</scope>
    <source>
        <strain evidence="13 14">PF-1</strain>
    </source>
</reference>
<feature type="compositionally biased region" description="Low complexity" evidence="11">
    <location>
        <begin position="904"/>
        <end position="922"/>
    </location>
</feature>
<dbReference type="GeneID" id="19319887"/>
<protein>
    <recommendedName>
        <fullName evidence="12">Kinesin motor domain-containing protein</fullName>
    </recommendedName>
</protein>
<organism evidence="13 14">
    <name type="scientific">Pseudozyma flocculosa PF-1</name>
    <dbReference type="NCBI Taxonomy" id="1277687"/>
    <lineage>
        <taxon>Eukaryota</taxon>
        <taxon>Fungi</taxon>
        <taxon>Dikarya</taxon>
        <taxon>Basidiomycota</taxon>
        <taxon>Ustilaginomycotina</taxon>
        <taxon>Ustilaginomycetes</taxon>
        <taxon>Ustilaginales</taxon>
        <taxon>Ustilaginaceae</taxon>
        <taxon>Pseudozyma</taxon>
    </lineage>
</organism>
<evidence type="ECO:0000256" key="9">
    <source>
        <dbReference type="PROSITE-ProRule" id="PRU00283"/>
    </source>
</evidence>
<evidence type="ECO:0000313" key="13">
    <source>
        <dbReference type="EMBL" id="EPQ26480.1"/>
    </source>
</evidence>
<keyword evidence="3" id="KW-0493">Microtubule</keyword>
<dbReference type="FunFam" id="3.40.850.10:FF:000090">
    <property type="entry name" value="Kinesin-like protein"/>
    <property type="match status" value="1"/>
</dbReference>
<dbReference type="GO" id="GO:0061673">
    <property type="term" value="C:mitotic spindle astral microtubule"/>
    <property type="evidence" value="ECO:0007669"/>
    <property type="project" value="UniProtKB-ARBA"/>
</dbReference>
<evidence type="ECO:0000256" key="10">
    <source>
        <dbReference type="SAM" id="Coils"/>
    </source>
</evidence>
<dbReference type="GO" id="GO:0008017">
    <property type="term" value="F:microtubule binding"/>
    <property type="evidence" value="ECO:0007669"/>
    <property type="project" value="InterPro"/>
</dbReference>
<evidence type="ECO:0000256" key="8">
    <source>
        <dbReference type="ARBA" id="ARBA00023212"/>
    </source>
</evidence>
<dbReference type="PANTHER" id="PTHR47968">
    <property type="entry name" value="CENTROMERE PROTEIN E"/>
    <property type="match status" value="1"/>
</dbReference>
<evidence type="ECO:0000256" key="11">
    <source>
        <dbReference type="SAM" id="MobiDB-lite"/>
    </source>
</evidence>
<dbReference type="GO" id="GO:0090307">
    <property type="term" value="P:mitotic spindle assembly"/>
    <property type="evidence" value="ECO:0007669"/>
    <property type="project" value="UniProtKB-ARBA"/>
</dbReference>
<dbReference type="SMART" id="SM00129">
    <property type="entry name" value="KISc"/>
    <property type="match status" value="1"/>
</dbReference>
<dbReference type="GO" id="GO:0033047">
    <property type="term" value="P:regulation of mitotic sister chromatid segregation"/>
    <property type="evidence" value="ECO:0007669"/>
    <property type="project" value="UniProtKB-ARBA"/>
</dbReference>
<dbReference type="GO" id="GO:0051656">
    <property type="term" value="P:establishment of organelle localization"/>
    <property type="evidence" value="ECO:0007669"/>
    <property type="project" value="UniProtKB-ARBA"/>
</dbReference>
<dbReference type="GO" id="GO:0070462">
    <property type="term" value="P:plus-end specific microtubule depolymerization"/>
    <property type="evidence" value="ECO:0007669"/>
    <property type="project" value="UniProtKB-ARBA"/>
</dbReference>
<dbReference type="GO" id="GO:0005524">
    <property type="term" value="F:ATP binding"/>
    <property type="evidence" value="ECO:0007669"/>
    <property type="project" value="UniProtKB-UniRule"/>
</dbReference>